<reference evidence="3" key="1">
    <citation type="submission" date="2023-01" db="EMBL/GenBank/DDBJ databases">
        <authorList>
            <person name="Van Ghelder C."/>
            <person name="Rancurel C."/>
        </authorList>
    </citation>
    <scope>NUCLEOTIDE SEQUENCE</scope>
    <source>
        <strain evidence="3">CNCM I-4278</strain>
    </source>
</reference>
<gene>
    <name evidence="3" type="ORF">PDIGIT_LOCUS2438</name>
</gene>
<protein>
    <recommendedName>
        <fullName evidence="2">C2H2-type domain-containing protein</fullName>
    </recommendedName>
</protein>
<dbReference type="AlphaFoldDB" id="A0A9W4U538"/>
<evidence type="ECO:0000256" key="1">
    <source>
        <dbReference type="SAM" id="MobiDB-lite"/>
    </source>
</evidence>
<name>A0A9W4U538_9PLEO</name>
<dbReference type="EMBL" id="CAOQHR010000002">
    <property type="protein sequence ID" value="CAI6290516.1"/>
    <property type="molecule type" value="Genomic_DNA"/>
</dbReference>
<organism evidence="3 4">
    <name type="scientific">Periconia digitata</name>
    <dbReference type="NCBI Taxonomy" id="1303443"/>
    <lineage>
        <taxon>Eukaryota</taxon>
        <taxon>Fungi</taxon>
        <taxon>Dikarya</taxon>
        <taxon>Ascomycota</taxon>
        <taxon>Pezizomycotina</taxon>
        <taxon>Dothideomycetes</taxon>
        <taxon>Pleosporomycetidae</taxon>
        <taxon>Pleosporales</taxon>
        <taxon>Massarineae</taxon>
        <taxon>Periconiaceae</taxon>
        <taxon>Periconia</taxon>
    </lineage>
</organism>
<evidence type="ECO:0000313" key="4">
    <source>
        <dbReference type="Proteomes" id="UP001152607"/>
    </source>
</evidence>
<feature type="region of interest" description="Disordered" evidence="1">
    <location>
        <begin position="178"/>
        <end position="204"/>
    </location>
</feature>
<dbReference type="PROSITE" id="PS00028">
    <property type="entry name" value="ZINC_FINGER_C2H2_1"/>
    <property type="match status" value="1"/>
</dbReference>
<comment type="caution">
    <text evidence="3">The sequence shown here is derived from an EMBL/GenBank/DDBJ whole genome shotgun (WGS) entry which is preliminary data.</text>
</comment>
<feature type="domain" description="C2H2-type" evidence="2">
    <location>
        <begin position="134"/>
        <end position="154"/>
    </location>
</feature>
<evidence type="ECO:0000259" key="2">
    <source>
        <dbReference type="PROSITE" id="PS00028"/>
    </source>
</evidence>
<proteinExistence type="predicted"/>
<accession>A0A9W4U538</accession>
<dbReference type="OrthoDB" id="8922241at2759"/>
<sequence length="306" mass="34990">MALQRDDSFWSFEEETGGLPLDMNQATTDPKYSQAMEVFSPTGFGMDLHRFNTADHGDASTTHSMISTTTMYPRATSNPYPQTNLNKTFACVEMQYFLNHMQKPKCSGVEAPVISEVRRHLKRSPHKISELERCHVCDEDFLSRAEFQKHEQPHGWCQKRKLSPENQWSLLYQKVNQTEETPPSPYNGEYIPQQRSLSPSQTRLPPSITEAILSQERDTQRPPSLGSLAINTRTTELADEEPPSHNAIIQRARDLVFNLTQSLPEEQRRDTRYRVGAELMSVMNTASENVVPYTQNHVSTKYPSNL</sequence>
<keyword evidence="4" id="KW-1185">Reference proteome</keyword>
<dbReference type="InterPro" id="IPR013087">
    <property type="entry name" value="Znf_C2H2_type"/>
</dbReference>
<feature type="compositionally biased region" description="Polar residues" evidence="1">
    <location>
        <begin position="193"/>
        <end position="204"/>
    </location>
</feature>
<evidence type="ECO:0000313" key="3">
    <source>
        <dbReference type="EMBL" id="CAI6290516.1"/>
    </source>
</evidence>
<dbReference type="Proteomes" id="UP001152607">
    <property type="component" value="Unassembled WGS sequence"/>
</dbReference>